<name>A0A7C5L8K6_CALS0</name>
<keyword evidence="1 3" id="KW-0378">Hydrolase</keyword>
<dbReference type="Gene3D" id="3.40.50.1820">
    <property type="entry name" value="alpha/beta hydrolase"/>
    <property type="match status" value="1"/>
</dbReference>
<organism evidence="3">
    <name type="scientific">Caldiarchaeum subterraneum</name>
    <dbReference type="NCBI Taxonomy" id="311458"/>
    <lineage>
        <taxon>Archaea</taxon>
        <taxon>Nitrososphaerota</taxon>
        <taxon>Candidatus Caldarchaeales</taxon>
        <taxon>Candidatus Caldarchaeaceae</taxon>
        <taxon>Candidatus Caldarchaeum</taxon>
    </lineage>
</organism>
<sequence length="292" mass="33699">MVAKISVGGVVFDEAWLDSGGVRLHVVIGGAGRALVLLHGWPGYWKDWEKVMPLLASDFKVVVPDLRGFGLSDRPEDYNEYTLDRYSQDVKNLLDLLDVEKAFLSGFDVGSSVASYFAVKNEERVGGLVLISPSYPGLGKRRLEEKHARENWYQFFHLTNLAEQLVGYNRETVKIYLTYFFRHWSYRPAFTERDIEEYVDVFSRGLAGGFNWYKARVKTRYVDWLGRPVTAPTLILWPDKDPIFPLEWSDNVKTYFPNSKLEVIRDCGHYVPREAPDEYIANVKQFLSSDEF</sequence>
<gene>
    <name evidence="3" type="ORF">ENM11_07865</name>
</gene>
<proteinExistence type="predicted"/>
<comment type="caution">
    <text evidence="3">The sequence shown here is derived from an EMBL/GenBank/DDBJ whole genome shotgun (WGS) entry which is preliminary data.</text>
</comment>
<feature type="domain" description="AB hydrolase-1" evidence="2">
    <location>
        <begin position="34"/>
        <end position="271"/>
    </location>
</feature>
<dbReference type="AlphaFoldDB" id="A0A7C5L8K6"/>
<reference evidence="3" key="1">
    <citation type="journal article" date="2020" name="mSystems">
        <title>Genome- and Community-Level Interaction Insights into Carbon Utilization and Element Cycling Functions of Hydrothermarchaeota in Hydrothermal Sediment.</title>
        <authorList>
            <person name="Zhou Z."/>
            <person name="Liu Y."/>
            <person name="Xu W."/>
            <person name="Pan J."/>
            <person name="Luo Z.H."/>
            <person name="Li M."/>
        </authorList>
    </citation>
    <scope>NUCLEOTIDE SEQUENCE [LARGE SCALE GENOMIC DNA]</scope>
    <source>
        <strain evidence="3">SpSt-1056</strain>
    </source>
</reference>
<dbReference type="InterPro" id="IPR000639">
    <property type="entry name" value="Epox_hydrolase-like"/>
</dbReference>
<accession>A0A7C5L8K6</accession>
<dbReference type="PANTHER" id="PTHR43329">
    <property type="entry name" value="EPOXIDE HYDROLASE"/>
    <property type="match status" value="1"/>
</dbReference>
<dbReference type="PRINTS" id="PR00412">
    <property type="entry name" value="EPOXHYDRLASE"/>
</dbReference>
<dbReference type="InterPro" id="IPR000073">
    <property type="entry name" value="AB_hydrolase_1"/>
</dbReference>
<evidence type="ECO:0000313" key="3">
    <source>
        <dbReference type="EMBL" id="HHK69042.1"/>
    </source>
</evidence>
<evidence type="ECO:0000256" key="1">
    <source>
        <dbReference type="ARBA" id="ARBA00022801"/>
    </source>
</evidence>
<protein>
    <submittedName>
        <fullName evidence="3">Alpha/beta hydrolase</fullName>
    </submittedName>
</protein>
<dbReference type="GO" id="GO:0016787">
    <property type="term" value="F:hydrolase activity"/>
    <property type="evidence" value="ECO:0007669"/>
    <property type="project" value="UniProtKB-KW"/>
</dbReference>
<dbReference type="PRINTS" id="PR00111">
    <property type="entry name" value="ABHYDROLASE"/>
</dbReference>
<evidence type="ECO:0000259" key="2">
    <source>
        <dbReference type="Pfam" id="PF00561"/>
    </source>
</evidence>
<dbReference type="Pfam" id="PF00561">
    <property type="entry name" value="Abhydrolase_1"/>
    <property type="match status" value="1"/>
</dbReference>
<dbReference type="InterPro" id="IPR029058">
    <property type="entry name" value="AB_hydrolase_fold"/>
</dbReference>
<dbReference type="EMBL" id="DRWN01000066">
    <property type="protein sequence ID" value="HHK69042.1"/>
    <property type="molecule type" value="Genomic_DNA"/>
</dbReference>
<dbReference type="SUPFAM" id="SSF53474">
    <property type="entry name" value="alpha/beta-Hydrolases"/>
    <property type="match status" value="1"/>
</dbReference>